<organism evidence="1 2">
    <name type="scientific">Bergeyella zoohelcum</name>
    <dbReference type="NCBI Taxonomy" id="1015"/>
    <lineage>
        <taxon>Bacteria</taxon>
        <taxon>Pseudomonadati</taxon>
        <taxon>Bacteroidota</taxon>
        <taxon>Flavobacteriia</taxon>
        <taxon>Flavobacteriales</taxon>
        <taxon>Weeksellaceae</taxon>
        <taxon>Bergeyella</taxon>
    </lineage>
</organism>
<gene>
    <name evidence="1" type="ORF">NCTC12929_00150</name>
</gene>
<dbReference type="Proteomes" id="UP000270205">
    <property type="component" value="Unassembled WGS sequence"/>
</dbReference>
<name>A0A7Z8YLP9_9FLAO</name>
<comment type="caution">
    <text evidence="1">The sequence shown here is derived from an EMBL/GenBank/DDBJ whole genome shotgun (WGS) entry which is preliminary data.</text>
</comment>
<reference evidence="1 2" key="1">
    <citation type="submission" date="2018-11" db="EMBL/GenBank/DDBJ databases">
        <authorList>
            <consortium name="Pathogen Informatics"/>
        </authorList>
    </citation>
    <scope>NUCLEOTIDE SEQUENCE [LARGE SCALE GENOMIC DNA]</scope>
    <source>
        <strain evidence="1 2">NCTC12929</strain>
    </source>
</reference>
<evidence type="ECO:0000313" key="2">
    <source>
        <dbReference type="Proteomes" id="UP000270205"/>
    </source>
</evidence>
<dbReference type="EMBL" id="UYIV01000001">
    <property type="protein sequence ID" value="VDH02694.1"/>
    <property type="molecule type" value="Genomic_DNA"/>
</dbReference>
<dbReference type="AlphaFoldDB" id="A0A7Z8YLP9"/>
<proteinExistence type="predicted"/>
<evidence type="ECO:0000313" key="1">
    <source>
        <dbReference type="EMBL" id="VDH02694.1"/>
    </source>
</evidence>
<sequence>MKFTKLNIFHLLIYRFLTKKIMMLHFFMDVYNQISRYSLVVNMLSIKAIF</sequence>
<protein>
    <submittedName>
        <fullName evidence="1">Uncharacterized protein</fullName>
    </submittedName>
</protein>
<accession>A0A7Z8YLP9</accession>